<name>A0A0M3AP61_9SPHN</name>
<evidence type="ECO:0000313" key="1">
    <source>
        <dbReference type="EMBL" id="KKW90319.1"/>
    </source>
</evidence>
<keyword evidence="2" id="KW-1185">Reference proteome</keyword>
<evidence type="ECO:0000313" key="2">
    <source>
        <dbReference type="Proteomes" id="UP000033874"/>
    </source>
</evidence>
<organism evidence="1 2">
    <name type="scientific">Sphingobium chungbukense</name>
    <dbReference type="NCBI Taxonomy" id="56193"/>
    <lineage>
        <taxon>Bacteria</taxon>
        <taxon>Pseudomonadati</taxon>
        <taxon>Pseudomonadota</taxon>
        <taxon>Alphaproteobacteria</taxon>
        <taxon>Sphingomonadales</taxon>
        <taxon>Sphingomonadaceae</taxon>
        <taxon>Sphingobium</taxon>
    </lineage>
</organism>
<dbReference type="Proteomes" id="UP000033874">
    <property type="component" value="Unassembled WGS sequence"/>
</dbReference>
<sequence>MHDFDETLAKMFNAPICPACATPYDPKHYDFDENRACCPNCHTHYDVPSDHVPDIPDDMLDIGNIWDD</sequence>
<dbReference type="AlphaFoldDB" id="A0A0M3AP61"/>
<reference evidence="1 2" key="1">
    <citation type="submission" date="2015-04" db="EMBL/GenBank/DDBJ databases">
        <title>Genome sequence of aromatic hydrocarbons-degrading Sphingobium chungbukense DJ77.</title>
        <authorList>
            <person name="Kim Y.-C."/>
            <person name="Chae J.-C."/>
        </authorList>
    </citation>
    <scope>NUCLEOTIDE SEQUENCE [LARGE SCALE GENOMIC DNA]</scope>
    <source>
        <strain evidence="1 2">DJ77</strain>
    </source>
</reference>
<dbReference type="PATRIC" id="fig|56193.3.peg.4234"/>
<accession>A0A0M3AP61</accession>
<dbReference type="EMBL" id="LBIC01000010">
    <property type="protein sequence ID" value="KKW90319.1"/>
    <property type="molecule type" value="Genomic_DNA"/>
</dbReference>
<comment type="caution">
    <text evidence="1">The sequence shown here is derived from an EMBL/GenBank/DDBJ whole genome shotgun (WGS) entry which is preliminary data.</text>
</comment>
<protein>
    <submittedName>
        <fullName evidence="1">Uncharacterized protein</fullName>
    </submittedName>
</protein>
<gene>
    <name evidence="1" type="ORF">YP76_20145</name>
</gene>
<dbReference type="RefSeq" id="WP_046765405.1">
    <property type="nucleotide sequence ID" value="NZ_LBIC01000010.1"/>
</dbReference>
<proteinExistence type="predicted"/>